<dbReference type="OrthoDB" id="877855at2"/>
<dbReference type="SUPFAM" id="SSF160631">
    <property type="entry name" value="SMI1/KNR4-like"/>
    <property type="match status" value="1"/>
</dbReference>
<reference evidence="2 3" key="1">
    <citation type="submission" date="2019-04" db="EMBL/GenBank/DDBJ databases">
        <authorList>
            <person name="Feng G."/>
            <person name="Zhang J."/>
            <person name="Zhu H."/>
        </authorList>
    </citation>
    <scope>NUCLEOTIDE SEQUENCE [LARGE SCALE GENOMIC DNA]</scope>
    <source>
        <strain evidence="2 3">9PBR-1</strain>
    </source>
</reference>
<dbReference type="Pfam" id="PF09346">
    <property type="entry name" value="SMI1_KNR4"/>
    <property type="match status" value="1"/>
</dbReference>
<dbReference type="Proteomes" id="UP000298471">
    <property type="component" value="Unassembled WGS sequence"/>
</dbReference>
<protein>
    <recommendedName>
        <fullName evidence="1">Knr4/Smi1-like domain-containing protein</fullName>
    </recommendedName>
</protein>
<evidence type="ECO:0000313" key="3">
    <source>
        <dbReference type="Proteomes" id="UP000298471"/>
    </source>
</evidence>
<sequence length="167" mass="19968">MRSLVKRNKMSQLLSFQKSLWKEEGIINPEKASEDDISNFNKTNNILMPYELNLYFKEINGTSGEYDNKFFCFYSINNFKNIEEKFKEWDDETSFKQLSLYMNNSKKYYVFADYQCHLIAYAVLIDENHSDKNNVIAICGDTYKEISPSFMEFLRMYIDDDEKIYLN</sequence>
<evidence type="ECO:0000259" key="1">
    <source>
        <dbReference type="Pfam" id="PF09346"/>
    </source>
</evidence>
<dbReference type="Gene3D" id="3.40.1580.10">
    <property type="entry name" value="SMI1/KNR4-like"/>
    <property type="match status" value="1"/>
</dbReference>
<proteinExistence type="predicted"/>
<name>A0A4Z0PU99_9BACT</name>
<dbReference type="InterPro" id="IPR037883">
    <property type="entry name" value="Knr4/Smi1-like_sf"/>
</dbReference>
<comment type="caution">
    <text evidence="2">The sequence shown here is derived from an EMBL/GenBank/DDBJ whole genome shotgun (WGS) entry which is preliminary data.</text>
</comment>
<keyword evidence="3" id="KW-1185">Reference proteome</keyword>
<dbReference type="EMBL" id="SRMB01000010">
    <property type="protein sequence ID" value="TGE20859.1"/>
    <property type="molecule type" value="Genomic_DNA"/>
</dbReference>
<evidence type="ECO:0000313" key="2">
    <source>
        <dbReference type="EMBL" id="TGE20859.1"/>
    </source>
</evidence>
<gene>
    <name evidence="2" type="ORF">E5K02_25405</name>
</gene>
<organism evidence="2 3">
    <name type="scientific">Hymenobacter metallicola</name>
    <dbReference type="NCBI Taxonomy" id="2563114"/>
    <lineage>
        <taxon>Bacteria</taxon>
        <taxon>Pseudomonadati</taxon>
        <taxon>Bacteroidota</taxon>
        <taxon>Cytophagia</taxon>
        <taxon>Cytophagales</taxon>
        <taxon>Hymenobacteraceae</taxon>
        <taxon>Hymenobacter</taxon>
    </lineage>
</organism>
<accession>A0A4Z0PU99</accession>
<dbReference type="AlphaFoldDB" id="A0A4Z0PU99"/>
<dbReference type="InterPro" id="IPR018958">
    <property type="entry name" value="Knr4/Smi1-like_dom"/>
</dbReference>
<feature type="domain" description="Knr4/Smi1-like" evidence="1">
    <location>
        <begin position="31"/>
        <end position="155"/>
    </location>
</feature>